<sequence>MTLHRLTGITLGVPDVEAVAAYYSDFGLVSVGGHRFATADGGEQLTLRPATHRRLLDLGIGVDDPDDLDRVTRSLRRVGAEVHRSENAVTALDPGTGVQVRVEIAPRLASQPTPAPAYNRPGDVPRPGRRADAVLRDAPVRPRKLGHVVLGSTDQEASERFFAEGVGLKVSDTVPGVAAFLRCSTDHHNVLVQTAPVAFLHHTSWQVDDVDEVGRGATAMLEADPDRHVWGLGRHAIGSNFFWYLKDPAGNFSEYHADIDCIVDDALWTPRVWEGARALYQWGPPPPPSFLAPDDLGALMTGAHSA</sequence>
<dbReference type="Gene3D" id="3.10.180.10">
    <property type="entry name" value="2,3-Dihydroxybiphenyl 1,2-Dioxygenase, domain 1"/>
    <property type="match status" value="2"/>
</dbReference>
<organism evidence="2 3">
    <name type="scientific">Pseudonocardia xishanensis</name>
    <dbReference type="NCBI Taxonomy" id="630995"/>
    <lineage>
        <taxon>Bacteria</taxon>
        <taxon>Bacillati</taxon>
        <taxon>Actinomycetota</taxon>
        <taxon>Actinomycetes</taxon>
        <taxon>Pseudonocardiales</taxon>
        <taxon>Pseudonocardiaceae</taxon>
        <taxon>Pseudonocardia</taxon>
    </lineage>
</organism>
<dbReference type="EMBL" id="BAABGT010000032">
    <property type="protein sequence ID" value="GAA4546297.1"/>
    <property type="molecule type" value="Genomic_DNA"/>
</dbReference>
<evidence type="ECO:0000313" key="2">
    <source>
        <dbReference type="EMBL" id="GAA4546297.1"/>
    </source>
</evidence>
<feature type="domain" description="VOC" evidence="1">
    <location>
        <begin position="144"/>
        <end position="258"/>
    </location>
</feature>
<dbReference type="Proteomes" id="UP001501598">
    <property type="component" value="Unassembled WGS sequence"/>
</dbReference>
<accession>A0ABP8RS82</accession>
<dbReference type="Pfam" id="PF00903">
    <property type="entry name" value="Glyoxalase"/>
    <property type="match status" value="1"/>
</dbReference>
<dbReference type="InterPro" id="IPR037523">
    <property type="entry name" value="VOC_core"/>
</dbReference>
<evidence type="ECO:0000313" key="3">
    <source>
        <dbReference type="Proteomes" id="UP001501598"/>
    </source>
</evidence>
<dbReference type="InterPro" id="IPR029068">
    <property type="entry name" value="Glyas_Bleomycin-R_OHBP_Dase"/>
</dbReference>
<protein>
    <submittedName>
        <fullName evidence="2">VOC family protein</fullName>
    </submittedName>
</protein>
<evidence type="ECO:0000259" key="1">
    <source>
        <dbReference type="PROSITE" id="PS51819"/>
    </source>
</evidence>
<name>A0ABP8RS82_9PSEU</name>
<keyword evidence="3" id="KW-1185">Reference proteome</keyword>
<comment type="caution">
    <text evidence="2">The sequence shown here is derived from an EMBL/GenBank/DDBJ whole genome shotgun (WGS) entry which is preliminary data.</text>
</comment>
<reference evidence="3" key="1">
    <citation type="journal article" date="2019" name="Int. J. Syst. Evol. Microbiol.">
        <title>The Global Catalogue of Microorganisms (GCM) 10K type strain sequencing project: providing services to taxonomists for standard genome sequencing and annotation.</title>
        <authorList>
            <consortium name="The Broad Institute Genomics Platform"/>
            <consortium name="The Broad Institute Genome Sequencing Center for Infectious Disease"/>
            <person name="Wu L."/>
            <person name="Ma J."/>
        </authorList>
    </citation>
    <scope>NUCLEOTIDE SEQUENCE [LARGE SCALE GENOMIC DNA]</scope>
    <source>
        <strain evidence="3">JCM 17906</strain>
    </source>
</reference>
<gene>
    <name evidence="2" type="ORF">GCM10023175_28180</name>
</gene>
<dbReference type="RefSeq" id="WP_345417212.1">
    <property type="nucleotide sequence ID" value="NZ_BAABGT010000032.1"/>
</dbReference>
<proteinExistence type="predicted"/>
<dbReference type="SUPFAM" id="SSF54593">
    <property type="entry name" value="Glyoxalase/Bleomycin resistance protein/Dihydroxybiphenyl dioxygenase"/>
    <property type="match status" value="2"/>
</dbReference>
<dbReference type="PROSITE" id="PS51819">
    <property type="entry name" value="VOC"/>
    <property type="match status" value="1"/>
</dbReference>
<dbReference type="InterPro" id="IPR004360">
    <property type="entry name" value="Glyas_Fos-R_dOase_dom"/>
</dbReference>